<keyword evidence="2" id="KW-1185">Reference proteome</keyword>
<sequence>MPLQLEHRPAPPWIAPSAPVFRSDIESTGLMVGVPCYGGMVTAAALRGLLDTQQACQRLGLPMAVATLTNESLIPRGRNALASIFLRSSASHLLFLDSDIGFGADAVLRLLGHGRPLIGGVYRSKRTDRAEWVATFPSGEDARIRRDAETGAVQAEAVGTGFLLLHREVLEKLAAAHPEGRYQTEAGPAQAFFEAGIDPAAAPGEGRYLSEDYLFCARWRALGGEVWCDPAILLEHHGQVALTGDPMGIFSPAP</sequence>
<evidence type="ECO:0000313" key="1">
    <source>
        <dbReference type="EMBL" id="MBS7809701.1"/>
    </source>
</evidence>
<gene>
    <name evidence="1" type="ORF">KHU32_02050</name>
</gene>
<dbReference type="EMBL" id="JAHCDA010000001">
    <property type="protein sequence ID" value="MBS7809701.1"/>
    <property type="molecule type" value="Genomic_DNA"/>
</dbReference>
<dbReference type="RefSeq" id="WP_213668374.1">
    <property type="nucleotide sequence ID" value="NZ_JAHCDA010000001.1"/>
</dbReference>
<comment type="caution">
    <text evidence="1">The sequence shown here is derived from an EMBL/GenBank/DDBJ whole genome shotgun (WGS) entry which is preliminary data.</text>
</comment>
<protein>
    <submittedName>
        <fullName evidence="1">Uncharacterized protein</fullName>
    </submittedName>
</protein>
<accession>A0ABS5Q7T4</accession>
<reference evidence="1 2" key="1">
    <citation type="submission" date="2021-05" db="EMBL/GenBank/DDBJ databases">
        <title>Roseococcus sp. XZZS9, whole genome shotgun sequencing project.</title>
        <authorList>
            <person name="Zhao G."/>
            <person name="Shen L."/>
        </authorList>
    </citation>
    <scope>NUCLEOTIDE SEQUENCE [LARGE SCALE GENOMIC DNA]</scope>
    <source>
        <strain evidence="1 2">XZZS9</strain>
    </source>
</reference>
<dbReference type="InterPro" id="IPR029044">
    <property type="entry name" value="Nucleotide-diphossugar_trans"/>
</dbReference>
<evidence type="ECO:0000313" key="2">
    <source>
        <dbReference type="Proteomes" id="UP000766336"/>
    </source>
</evidence>
<proteinExistence type="predicted"/>
<dbReference type="Gene3D" id="3.90.550.40">
    <property type="match status" value="1"/>
</dbReference>
<organism evidence="1 2">
    <name type="scientific">Roseococcus pinisoli</name>
    <dbReference type="NCBI Taxonomy" id="2835040"/>
    <lineage>
        <taxon>Bacteria</taxon>
        <taxon>Pseudomonadati</taxon>
        <taxon>Pseudomonadota</taxon>
        <taxon>Alphaproteobacteria</taxon>
        <taxon>Acetobacterales</taxon>
        <taxon>Roseomonadaceae</taxon>
        <taxon>Roseococcus</taxon>
    </lineage>
</organism>
<name>A0ABS5Q7T4_9PROT</name>
<dbReference type="Proteomes" id="UP000766336">
    <property type="component" value="Unassembled WGS sequence"/>
</dbReference>
<dbReference type="SUPFAM" id="SSF53448">
    <property type="entry name" value="Nucleotide-diphospho-sugar transferases"/>
    <property type="match status" value="1"/>
</dbReference>